<evidence type="ECO:0000313" key="2">
    <source>
        <dbReference type="Proteomes" id="UP001597280"/>
    </source>
</evidence>
<protein>
    <submittedName>
        <fullName evidence="1">Uncharacterized protein</fullName>
    </submittedName>
</protein>
<dbReference type="EMBL" id="JBHUFL010000003">
    <property type="protein sequence ID" value="MFD1836431.1"/>
    <property type="molecule type" value="Genomic_DNA"/>
</dbReference>
<dbReference type="RefSeq" id="WP_343905901.1">
    <property type="nucleotide sequence ID" value="NZ_BAAAIS010000003.1"/>
</dbReference>
<dbReference type="Proteomes" id="UP001597280">
    <property type="component" value="Unassembled WGS sequence"/>
</dbReference>
<organism evidence="1 2">
    <name type="scientific">Brachybacterium rhamnosum</name>
    <dbReference type="NCBI Taxonomy" id="173361"/>
    <lineage>
        <taxon>Bacteria</taxon>
        <taxon>Bacillati</taxon>
        <taxon>Actinomycetota</taxon>
        <taxon>Actinomycetes</taxon>
        <taxon>Micrococcales</taxon>
        <taxon>Dermabacteraceae</taxon>
        <taxon>Brachybacterium</taxon>
    </lineage>
</organism>
<comment type="caution">
    <text evidence="1">The sequence shown here is derived from an EMBL/GenBank/DDBJ whole genome shotgun (WGS) entry which is preliminary data.</text>
</comment>
<keyword evidence="2" id="KW-1185">Reference proteome</keyword>
<sequence length="119" mass="12348">MVWNLKQRRSTGLRDISGLLNADFSAFQLRVLRIGDSVTVHIVNLSYAGAGTGTLSVMLLPAGLRPPATAAGYTTRGQSSLVTSSGVVQVVNPGPSVASVTFSYLTLDPFPSTLPGVSA</sequence>
<proteinExistence type="predicted"/>
<evidence type="ECO:0000313" key="1">
    <source>
        <dbReference type="EMBL" id="MFD1836431.1"/>
    </source>
</evidence>
<gene>
    <name evidence="1" type="ORF">ACFSDA_15305</name>
</gene>
<name>A0ABW4Q3U3_9MICO</name>
<reference evidence="2" key="1">
    <citation type="journal article" date="2019" name="Int. J. Syst. Evol. Microbiol.">
        <title>The Global Catalogue of Microorganisms (GCM) 10K type strain sequencing project: providing services to taxonomists for standard genome sequencing and annotation.</title>
        <authorList>
            <consortium name="The Broad Institute Genomics Platform"/>
            <consortium name="The Broad Institute Genome Sequencing Center for Infectious Disease"/>
            <person name="Wu L."/>
            <person name="Ma J."/>
        </authorList>
    </citation>
    <scope>NUCLEOTIDE SEQUENCE [LARGE SCALE GENOMIC DNA]</scope>
    <source>
        <strain evidence="2">JCM 11650</strain>
    </source>
</reference>
<accession>A0ABW4Q3U3</accession>